<feature type="non-terminal residue" evidence="3">
    <location>
        <position position="1"/>
    </location>
</feature>
<protein>
    <submittedName>
        <fullName evidence="3">Uncharacterized protein</fullName>
    </submittedName>
</protein>
<gene>
    <name evidence="3" type="ORF">PGLA1383_LOCUS17248</name>
</gene>
<dbReference type="AlphaFoldDB" id="A0A813E9Z0"/>
<dbReference type="InterPro" id="IPR002164">
    <property type="entry name" value="NAP_family"/>
</dbReference>
<dbReference type="GO" id="GO:0005634">
    <property type="term" value="C:nucleus"/>
    <property type="evidence" value="ECO:0007669"/>
    <property type="project" value="InterPro"/>
</dbReference>
<reference evidence="3" key="1">
    <citation type="submission" date="2021-02" db="EMBL/GenBank/DDBJ databases">
        <authorList>
            <person name="Dougan E. K."/>
            <person name="Rhodes N."/>
            <person name="Thang M."/>
            <person name="Chan C."/>
        </authorList>
    </citation>
    <scope>NUCLEOTIDE SEQUENCE</scope>
</reference>
<accession>A0A813E9Z0</accession>
<dbReference type="Proteomes" id="UP000654075">
    <property type="component" value="Unassembled WGS sequence"/>
</dbReference>
<evidence type="ECO:0000256" key="2">
    <source>
        <dbReference type="RuleBase" id="RU003876"/>
    </source>
</evidence>
<comment type="caution">
    <text evidence="3">The sequence shown here is derived from an EMBL/GenBank/DDBJ whole genome shotgun (WGS) entry which is preliminary data.</text>
</comment>
<dbReference type="SUPFAM" id="SSF143113">
    <property type="entry name" value="NAP-like"/>
    <property type="match status" value="1"/>
</dbReference>
<proteinExistence type="inferred from homology"/>
<dbReference type="OrthoDB" id="27325at2759"/>
<evidence type="ECO:0000313" key="3">
    <source>
        <dbReference type="EMBL" id="CAE8598849.1"/>
    </source>
</evidence>
<name>A0A813E9Z0_POLGL</name>
<sequence length="95" mass="11081">DIERHDEPVLDCLRDIQTRWLDDDARDTGFQISFIFASNPYFSNDLLEKVYHTQRSNQYVDRLRVTKISATKIDWLPGKNVTVEVVSKKPKNGGR</sequence>
<evidence type="ECO:0000256" key="1">
    <source>
        <dbReference type="ARBA" id="ARBA00009947"/>
    </source>
</evidence>
<dbReference type="InterPro" id="IPR037231">
    <property type="entry name" value="NAP-like_sf"/>
</dbReference>
<dbReference type="Gene3D" id="3.30.1120.90">
    <property type="entry name" value="Nucleosome assembly protein"/>
    <property type="match status" value="1"/>
</dbReference>
<evidence type="ECO:0000313" key="4">
    <source>
        <dbReference type="Proteomes" id="UP000654075"/>
    </source>
</evidence>
<dbReference type="PANTHER" id="PTHR11875">
    <property type="entry name" value="TESTIS-SPECIFIC Y-ENCODED PROTEIN"/>
    <property type="match status" value="1"/>
</dbReference>
<organism evidence="3 4">
    <name type="scientific">Polarella glacialis</name>
    <name type="common">Dinoflagellate</name>
    <dbReference type="NCBI Taxonomy" id="89957"/>
    <lineage>
        <taxon>Eukaryota</taxon>
        <taxon>Sar</taxon>
        <taxon>Alveolata</taxon>
        <taxon>Dinophyceae</taxon>
        <taxon>Suessiales</taxon>
        <taxon>Suessiaceae</taxon>
        <taxon>Polarella</taxon>
    </lineage>
</organism>
<keyword evidence="4" id="KW-1185">Reference proteome</keyword>
<dbReference type="GO" id="GO:0006334">
    <property type="term" value="P:nucleosome assembly"/>
    <property type="evidence" value="ECO:0007669"/>
    <property type="project" value="InterPro"/>
</dbReference>
<feature type="non-terminal residue" evidence="3">
    <location>
        <position position="95"/>
    </location>
</feature>
<comment type="similarity">
    <text evidence="1 2">Belongs to the nucleosome assembly protein (NAP) family.</text>
</comment>
<dbReference type="Pfam" id="PF00956">
    <property type="entry name" value="NAP"/>
    <property type="match status" value="1"/>
</dbReference>
<dbReference type="EMBL" id="CAJNNV010010629">
    <property type="protein sequence ID" value="CAE8598849.1"/>
    <property type="molecule type" value="Genomic_DNA"/>
</dbReference>